<evidence type="ECO:0008006" key="5">
    <source>
        <dbReference type="Google" id="ProtNLM"/>
    </source>
</evidence>
<feature type="region of interest" description="Disordered" evidence="2">
    <location>
        <begin position="1"/>
        <end position="40"/>
    </location>
</feature>
<sequence length="564" mass="62597">MSRIDRLEVPVALRTGPRGAGGAAHGERRSRLPEAEHMRSSFLQRLEASSLSRPRARCSLHDLIADSDSDAKTDASPGSGGVFPGKDNLASRSAALERPGSDLRRSKLSRPQPLEVSEAPIHGHKVQGSPSELSTAPTACEEALHDGCELAGADAVLRLTSAGSSSKVSDAGGDTAWGALLDARSRTLEKGLAPPLSLELPVKVFSDGRISRHVLHQASTQELEQSLSAASRQARRLWKGVADLEQVEHDLQARLQATGSRSCVGEGKEAVHLELKAAQEEERQLVEKLASVESRWDLGEGARRRSTRLRARIARLQQECQEISEEVLAYRNSSQELEAEVEHWRAKLRLREEEERRNEEVEVQLKPKLMALLPHPVAEDSLFELARLVGRTWAEARSRGEARKAELDSLKEHQHKLANLTVAIQAEVEAESQRLLVAEEELAFLKSERRTQGRQAKEELAVARAEHKVLSEDRSLWLQTRPRLLSLIDDLQRPSPSKAHGGRRQADEALQAAAEEKQELQAMINALEGDKAALIQEQEEMIQRVRERVAPLQDRLVERSRRCM</sequence>
<organism evidence="3 4">
    <name type="scientific">Durusdinium trenchii</name>
    <dbReference type="NCBI Taxonomy" id="1381693"/>
    <lineage>
        <taxon>Eukaryota</taxon>
        <taxon>Sar</taxon>
        <taxon>Alveolata</taxon>
        <taxon>Dinophyceae</taxon>
        <taxon>Suessiales</taxon>
        <taxon>Symbiodiniaceae</taxon>
        <taxon>Durusdinium</taxon>
    </lineage>
</organism>
<evidence type="ECO:0000313" key="3">
    <source>
        <dbReference type="EMBL" id="CAK9070024.1"/>
    </source>
</evidence>
<evidence type="ECO:0000256" key="2">
    <source>
        <dbReference type="SAM" id="MobiDB-lite"/>
    </source>
</evidence>
<dbReference type="EMBL" id="CAXAMN010022473">
    <property type="protein sequence ID" value="CAK9070024.1"/>
    <property type="molecule type" value="Genomic_DNA"/>
</dbReference>
<feature type="compositionally biased region" description="Polar residues" evidence="2">
    <location>
        <begin position="128"/>
        <end position="137"/>
    </location>
</feature>
<dbReference type="Proteomes" id="UP001642484">
    <property type="component" value="Unassembled WGS sequence"/>
</dbReference>
<name>A0ABP0P4R7_9DINO</name>
<accession>A0ABP0P4R7</accession>
<feature type="region of interest" description="Disordered" evidence="2">
    <location>
        <begin position="68"/>
        <end position="137"/>
    </location>
</feature>
<proteinExistence type="predicted"/>
<feature type="coiled-coil region" evidence="1">
    <location>
        <begin position="503"/>
        <end position="555"/>
    </location>
</feature>
<reference evidence="3 4" key="1">
    <citation type="submission" date="2024-02" db="EMBL/GenBank/DDBJ databases">
        <authorList>
            <person name="Chen Y."/>
            <person name="Shah S."/>
            <person name="Dougan E. K."/>
            <person name="Thang M."/>
            <person name="Chan C."/>
        </authorList>
    </citation>
    <scope>NUCLEOTIDE SEQUENCE [LARGE SCALE GENOMIC DNA]</scope>
</reference>
<keyword evidence="1" id="KW-0175">Coiled coil</keyword>
<keyword evidence="4" id="KW-1185">Reference proteome</keyword>
<gene>
    <name evidence="3" type="ORF">CCMP2556_LOCUS34427</name>
</gene>
<evidence type="ECO:0000256" key="1">
    <source>
        <dbReference type="SAM" id="Coils"/>
    </source>
</evidence>
<protein>
    <recommendedName>
        <fullName evidence="5">Centrosomal protein of 162 kDa</fullName>
    </recommendedName>
</protein>
<evidence type="ECO:0000313" key="4">
    <source>
        <dbReference type="Proteomes" id="UP001642484"/>
    </source>
</evidence>
<feature type="compositionally biased region" description="Basic and acidic residues" evidence="2">
    <location>
        <begin position="25"/>
        <end position="39"/>
    </location>
</feature>
<feature type="coiled-coil region" evidence="1">
    <location>
        <begin position="268"/>
        <end position="354"/>
    </location>
</feature>
<comment type="caution">
    <text evidence="3">The sequence shown here is derived from an EMBL/GenBank/DDBJ whole genome shotgun (WGS) entry which is preliminary data.</text>
</comment>